<dbReference type="Pfam" id="PF00795">
    <property type="entry name" value="CN_hydrolase"/>
    <property type="match status" value="1"/>
</dbReference>
<evidence type="ECO:0000256" key="4">
    <source>
        <dbReference type="ARBA" id="ARBA00022692"/>
    </source>
</evidence>
<feature type="transmembrane region" description="Helical" evidence="8">
    <location>
        <begin position="510"/>
        <end position="529"/>
    </location>
</feature>
<dbReference type="InterPro" id="IPR004563">
    <property type="entry name" value="Apolipo_AcylTrfase"/>
</dbReference>
<dbReference type="PANTHER" id="PTHR38686:SF1">
    <property type="entry name" value="APOLIPOPROTEIN N-ACYLTRANSFERASE"/>
    <property type="match status" value="1"/>
</dbReference>
<evidence type="ECO:0000256" key="3">
    <source>
        <dbReference type="ARBA" id="ARBA00022679"/>
    </source>
</evidence>
<dbReference type="EMBL" id="JAUEPL010000002">
    <property type="protein sequence ID" value="MDN3292835.1"/>
    <property type="molecule type" value="Genomic_DNA"/>
</dbReference>
<reference evidence="10" key="1">
    <citation type="submission" date="2023-06" db="EMBL/GenBank/DDBJ databases">
        <title>WGS-Sequencing of Streptomyces ficellus isolate 21 collected from sand in Gara Djebilet Iron Mine in Algeria.</title>
        <authorList>
            <person name="Zegers G.P."/>
            <person name="Gomez A."/>
            <person name="Gueddou A."/>
            <person name="Zahara A.F."/>
            <person name="Worth M."/>
            <person name="Sevigny J.L."/>
            <person name="Tisa L."/>
        </authorList>
    </citation>
    <scope>NUCLEOTIDE SEQUENCE</scope>
    <source>
        <strain evidence="10">AS11</strain>
    </source>
</reference>
<comment type="catalytic activity">
    <reaction evidence="8">
        <text>N-terminal S-1,2-diacyl-sn-glyceryl-L-cysteinyl-[lipoprotein] + a glycerophospholipid = N-acyl-S-1,2-diacyl-sn-glyceryl-L-cysteinyl-[lipoprotein] + a 2-acyl-sn-glycero-3-phospholipid + H(+)</text>
        <dbReference type="Rhea" id="RHEA:48228"/>
        <dbReference type="Rhea" id="RHEA-COMP:14681"/>
        <dbReference type="Rhea" id="RHEA-COMP:14684"/>
        <dbReference type="ChEBI" id="CHEBI:15378"/>
        <dbReference type="ChEBI" id="CHEBI:136912"/>
        <dbReference type="ChEBI" id="CHEBI:140656"/>
        <dbReference type="ChEBI" id="CHEBI:140657"/>
        <dbReference type="ChEBI" id="CHEBI:140660"/>
        <dbReference type="EC" id="2.3.1.269"/>
    </reaction>
</comment>
<feature type="transmembrane region" description="Helical" evidence="8">
    <location>
        <begin position="74"/>
        <end position="94"/>
    </location>
</feature>
<evidence type="ECO:0000256" key="1">
    <source>
        <dbReference type="ARBA" id="ARBA00004651"/>
    </source>
</evidence>
<comment type="caution">
    <text evidence="10">The sequence shown here is derived from an EMBL/GenBank/DDBJ whole genome shotgun (WGS) entry which is preliminary data.</text>
</comment>
<keyword evidence="11" id="KW-1185">Reference proteome</keyword>
<evidence type="ECO:0000313" key="11">
    <source>
        <dbReference type="Proteomes" id="UP001174050"/>
    </source>
</evidence>
<protein>
    <recommendedName>
        <fullName evidence="8">Apolipoprotein N-acyltransferase</fullName>
        <shortName evidence="8">ALP N-acyltransferase</shortName>
        <ecNumber evidence="8">2.3.1.269</ecNumber>
    </recommendedName>
</protein>
<dbReference type="SUPFAM" id="SSF56317">
    <property type="entry name" value="Carbon-nitrogen hydrolase"/>
    <property type="match status" value="1"/>
</dbReference>
<keyword evidence="4 8" id="KW-0812">Transmembrane</keyword>
<comment type="subcellular location">
    <subcellularLocation>
        <location evidence="1 8">Cell membrane</location>
        <topology evidence="1 8">Multi-pass membrane protein</topology>
    </subcellularLocation>
</comment>
<feature type="transmembrane region" description="Helical" evidence="8">
    <location>
        <begin position="211"/>
        <end position="232"/>
    </location>
</feature>
<dbReference type="HAMAP" id="MF_01148">
    <property type="entry name" value="Lnt"/>
    <property type="match status" value="1"/>
</dbReference>
<dbReference type="RefSeq" id="WP_290109637.1">
    <property type="nucleotide sequence ID" value="NZ_JAUEPL010000002.1"/>
</dbReference>
<accession>A0ABT7Z013</accession>
<name>A0ABT7Z013_9ACTN</name>
<comment type="caution">
    <text evidence="8">Lacks conserved residue(s) required for the propagation of feature annotation.</text>
</comment>
<dbReference type="Proteomes" id="UP001174050">
    <property type="component" value="Unassembled WGS sequence"/>
</dbReference>
<dbReference type="EC" id="2.3.1.269" evidence="8"/>
<dbReference type="PROSITE" id="PS50263">
    <property type="entry name" value="CN_HYDROLASE"/>
    <property type="match status" value="1"/>
</dbReference>
<evidence type="ECO:0000256" key="7">
    <source>
        <dbReference type="ARBA" id="ARBA00023315"/>
    </source>
</evidence>
<comment type="pathway">
    <text evidence="8">Protein modification; lipoprotein biosynthesis (N-acyl transfer).</text>
</comment>
<dbReference type="CDD" id="cd07571">
    <property type="entry name" value="ALP_N-acyl_transferase"/>
    <property type="match status" value="1"/>
</dbReference>
<dbReference type="Pfam" id="PF20154">
    <property type="entry name" value="LNT_N"/>
    <property type="match status" value="1"/>
</dbReference>
<keyword evidence="7 8" id="KW-0012">Acyltransferase</keyword>
<feature type="domain" description="CN hydrolase" evidence="9">
    <location>
        <begin position="241"/>
        <end position="494"/>
    </location>
</feature>
<comment type="function">
    <text evidence="8">Catalyzes the phospholipid dependent N-acylation of the N-terminal cysteine of apolipoprotein, the last step in lipoprotein maturation.</text>
</comment>
<evidence type="ECO:0000259" key="9">
    <source>
        <dbReference type="PROSITE" id="PS50263"/>
    </source>
</evidence>
<organism evidence="10 11">
    <name type="scientific">Streptomyces ficellus</name>
    <dbReference type="NCBI Taxonomy" id="1977088"/>
    <lineage>
        <taxon>Bacteria</taxon>
        <taxon>Bacillati</taxon>
        <taxon>Actinomycetota</taxon>
        <taxon>Actinomycetes</taxon>
        <taxon>Kitasatosporales</taxon>
        <taxon>Streptomycetaceae</taxon>
        <taxon>Streptomyces</taxon>
    </lineage>
</organism>
<feature type="transmembrane region" description="Helical" evidence="8">
    <location>
        <begin position="100"/>
        <end position="122"/>
    </location>
</feature>
<evidence type="ECO:0000256" key="5">
    <source>
        <dbReference type="ARBA" id="ARBA00022989"/>
    </source>
</evidence>
<sequence length="540" mass="57367">MSATMTVVDVPPPAPERRRAGLPRRWARRSARPAAAVLSGALLFLSFPPRPLWWLAVPGFALLGWTLRGRRPRAGFGLGYLAGLGFLLPLLVWTGEEVGAVPWLALVAAESLFVAAACLLVAAVSRLPAWPVFAAAAWVLGEAARSRVPFGGFPWGKIAFGQADGVFLPLAAVGGTPLLGFAVALCGFGLYETVRLLRAYKATGTLPRRPLAAAALSLFVPVTAGLAAQPLVSAAAQDGTATVAAIQGNVPRLGLDFNDQRRAVLDNHARRTEQLAADVAAGEVEKPDFVLWPENSSDLDPYRNGDARLVIDEAVKAIGVPTVVGAVLTPETGTLRNTLIQWDPRRGPVATYDKRHVQPFGEYIPLRPFVRVFNKDVDRVARDFGPGTTVGVFDLAGTRVGLVTCYEAAFDRAVRDTVTHGAQLISVPSNNATFGRSEMTYQQLAMSRVRAVEHSRSVVVPVTSGVSAIIRPDGTIVEESRMFTPDALVAQVPLRSSLTPATRMGPLPEAALVALAAAGLGWAAAVAFARRRTPARVPTA</sequence>
<gene>
    <name evidence="8 10" type="primary">lnt</name>
    <name evidence="10" type="ORF">QWM81_01995</name>
</gene>
<proteinExistence type="inferred from homology"/>
<dbReference type="InterPro" id="IPR036526">
    <property type="entry name" value="C-N_Hydrolase_sf"/>
</dbReference>
<evidence type="ECO:0000256" key="8">
    <source>
        <dbReference type="HAMAP-Rule" id="MF_01148"/>
    </source>
</evidence>
<dbReference type="PANTHER" id="PTHR38686">
    <property type="entry name" value="APOLIPOPROTEIN N-ACYLTRANSFERASE"/>
    <property type="match status" value="1"/>
</dbReference>
<dbReference type="Gene3D" id="3.60.110.10">
    <property type="entry name" value="Carbon-nitrogen hydrolase"/>
    <property type="match status" value="1"/>
</dbReference>
<evidence type="ECO:0000256" key="2">
    <source>
        <dbReference type="ARBA" id="ARBA00022475"/>
    </source>
</evidence>
<dbReference type="NCBIfam" id="TIGR00546">
    <property type="entry name" value="lnt"/>
    <property type="match status" value="1"/>
</dbReference>
<evidence type="ECO:0000256" key="6">
    <source>
        <dbReference type="ARBA" id="ARBA00023136"/>
    </source>
</evidence>
<dbReference type="InterPro" id="IPR045378">
    <property type="entry name" value="LNT_N"/>
</dbReference>
<keyword evidence="5 8" id="KW-1133">Transmembrane helix</keyword>
<dbReference type="InterPro" id="IPR003010">
    <property type="entry name" value="C-N_Hydrolase"/>
</dbReference>
<comment type="similarity">
    <text evidence="8">Belongs to the CN hydrolase family. Apolipoprotein N-acyltransferase subfamily.</text>
</comment>
<keyword evidence="6 8" id="KW-0472">Membrane</keyword>
<keyword evidence="2 8" id="KW-1003">Cell membrane</keyword>
<evidence type="ECO:0000313" key="10">
    <source>
        <dbReference type="EMBL" id="MDN3292835.1"/>
    </source>
</evidence>
<keyword evidence="3 8" id="KW-0808">Transferase</keyword>
<feature type="transmembrane region" description="Helical" evidence="8">
    <location>
        <begin position="166"/>
        <end position="191"/>
    </location>
</feature>